<feature type="compositionally biased region" description="Low complexity" evidence="1">
    <location>
        <begin position="321"/>
        <end position="336"/>
    </location>
</feature>
<reference evidence="2" key="1">
    <citation type="submission" date="2022-10" db="EMBL/GenBank/DDBJ databases">
        <title>Adaptive evolution leads to modifications in subtelomeric GC content in a zoonotic Cryptosporidium species.</title>
        <authorList>
            <person name="Li J."/>
            <person name="Feng Y."/>
            <person name="Xiao L."/>
        </authorList>
    </citation>
    <scope>NUCLEOTIDE SEQUENCE</scope>
    <source>
        <strain evidence="2">33844</strain>
    </source>
</reference>
<evidence type="ECO:0000313" key="2">
    <source>
        <dbReference type="EMBL" id="KAJ1613026.1"/>
    </source>
</evidence>
<dbReference type="AlphaFoldDB" id="A0A9D5HVU7"/>
<name>A0A9D5HVU7_9CRYT</name>
<dbReference type="OrthoDB" id="342207at2759"/>
<protein>
    <submittedName>
        <fullName evidence="2">Uncharacterized protein</fullName>
    </submittedName>
</protein>
<feature type="compositionally biased region" description="Polar residues" evidence="1">
    <location>
        <begin position="345"/>
        <end position="373"/>
    </location>
</feature>
<feature type="region of interest" description="Disordered" evidence="1">
    <location>
        <begin position="405"/>
        <end position="427"/>
    </location>
</feature>
<dbReference type="EMBL" id="JAPCXC010000004">
    <property type="protein sequence ID" value="KAJ1613026.1"/>
    <property type="molecule type" value="Genomic_DNA"/>
</dbReference>
<feature type="region of interest" description="Disordered" evidence="1">
    <location>
        <begin position="254"/>
        <end position="299"/>
    </location>
</feature>
<proteinExistence type="predicted"/>
<gene>
    <name evidence="2" type="ORF">OJ253_346</name>
</gene>
<feature type="region of interest" description="Disordered" evidence="1">
    <location>
        <begin position="319"/>
        <end position="375"/>
    </location>
</feature>
<feature type="compositionally biased region" description="Basic and acidic residues" evidence="1">
    <location>
        <begin position="412"/>
        <end position="422"/>
    </location>
</feature>
<organism evidence="2">
    <name type="scientific">Cryptosporidium canis</name>
    <dbReference type="NCBI Taxonomy" id="195482"/>
    <lineage>
        <taxon>Eukaryota</taxon>
        <taxon>Sar</taxon>
        <taxon>Alveolata</taxon>
        <taxon>Apicomplexa</taxon>
        <taxon>Conoidasida</taxon>
        <taxon>Coccidia</taxon>
        <taxon>Eucoccidiorida</taxon>
        <taxon>Eimeriorina</taxon>
        <taxon>Cryptosporidiidae</taxon>
        <taxon>Cryptosporidium</taxon>
    </lineage>
</organism>
<accession>A0A9D5HVU7</accession>
<feature type="compositionally biased region" description="Polar residues" evidence="1">
    <location>
        <begin position="254"/>
        <end position="266"/>
    </location>
</feature>
<sequence>MSDHSKKLVIPSHLRLDSLSLNSISTGLTPKGEINSSGVNRGLLSTRSVSGQYSDAQKRLSVQLPSCRSLRTSLRINRNSTIAQQSKNNTKPDASTEICFEKQPRSYSNLSRATRTNVTTPKGFDFATTERAEQRLKQSKSLSSSSYMLKPELGFNLRHVYSGRAPAPPLSARSTSSIGAESMISTLSRNTTIPKPFSFATDARAASKSRELYDRLGSLKNKFNEEVMIKSKDYSEDKRIDTILESIKHFNISSDSSSLNKASTDATPGKDTLEGKQTVPRRSTTIPKTPKFATQLRSENKKAQLRGVLDSILSEGKEINSSSWSRSDANSSASKSFTINKIPIQRNSKASNSSELSNKQNSEPKETNGQNAVQKPDFHACMQPQKLPKLRGFLSMNSLTHLGRQSFGSLDGSRESHKKSEENSPILNCTSNISGMSSIRKINEENTSIPNNWKFQATIARKQLRQFTGLEETEFSLKELESCHQPDSLGLKNDQNTNILTDDDLKTPLPRTFR</sequence>
<comment type="caution">
    <text evidence="2">The sequence shown here is derived from an EMBL/GenBank/DDBJ whole genome shotgun (WGS) entry which is preliminary data.</text>
</comment>
<dbReference type="Proteomes" id="UP001067231">
    <property type="component" value="Unassembled WGS sequence"/>
</dbReference>
<feature type="region of interest" description="Disordered" evidence="1">
    <location>
        <begin position="487"/>
        <end position="514"/>
    </location>
</feature>
<evidence type="ECO:0000256" key="1">
    <source>
        <dbReference type="SAM" id="MobiDB-lite"/>
    </source>
</evidence>